<evidence type="ECO:0000313" key="1">
    <source>
        <dbReference type="EMBL" id="EGY32527.1"/>
    </source>
</evidence>
<name>G4AB23_AGGAC</name>
<proteinExistence type="predicted"/>
<organism evidence="1 2">
    <name type="scientific">Aggregatibacter actinomycetemcomitans serotype e str. SC1083</name>
    <dbReference type="NCBI Taxonomy" id="907488"/>
    <lineage>
        <taxon>Bacteria</taxon>
        <taxon>Pseudomonadati</taxon>
        <taxon>Pseudomonadota</taxon>
        <taxon>Gammaproteobacteria</taxon>
        <taxon>Pasteurellales</taxon>
        <taxon>Pasteurellaceae</taxon>
        <taxon>Aggregatibacter</taxon>
    </lineage>
</organism>
<accession>G4AB23</accession>
<comment type="caution">
    <text evidence="1">The sequence shown here is derived from an EMBL/GenBank/DDBJ whole genome shotgun (WGS) entry which is preliminary data.</text>
</comment>
<evidence type="ECO:0000313" key="2">
    <source>
        <dbReference type="Proteomes" id="UP000005508"/>
    </source>
</evidence>
<gene>
    <name evidence="1" type="ORF">SC1083_2053</name>
</gene>
<dbReference type="EMBL" id="AEJM01000046">
    <property type="protein sequence ID" value="EGY32527.1"/>
    <property type="molecule type" value="Genomic_DNA"/>
</dbReference>
<sequence>MNSIEYRIVTHSIFTVLIPRYISLITHISYMFDVCADFKEIIACRRKVTVSNKRWQQNRKDFPTFPADSLSLIFT</sequence>
<protein>
    <submittedName>
        <fullName evidence="1">Uncharacterized protein</fullName>
    </submittedName>
</protein>
<dbReference type="Proteomes" id="UP000005508">
    <property type="component" value="Unassembled WGS sequence"/>
</dbReference>
<dbReference type="AlphaFoldDB" id="G4AB23"/>
<reference evidence="1 2" key="1">
    <citation type="submission" date="2010-10" db="EMBL/GenBank/DDBJ databases">
        <authorList>
            <person name="Chen C."/>
            <person name="Kittichotirat W."/>
            <person name="Asikainen S."/>
            <person name="Bumgarner R."/>
        </authorList>
    </citation>
    <scope>NUCLEOTIDE SEQUENCE [LARGE SCALE GENOMIC DNA]</scope>
    <source>
        <strain evidence="1 2">SC1083</strain>
    </source>
</reference>